<reference evidence="2" key="1">
    <citation type="submission" date="2020-07" db="EMBL/GenBank/DDBJ databases">
        <title>Vallitalea pronyensis genome.</title>
        <authorList>
            <person name="Postec A."/>
        </authorList>
    </citation>
    <scope>NUCLEOTIDE SEQUENCE</scope>
    <source>
        <strain evidence="2">FatNI3</strain>
    </source>
</reference>
<keyword evidence="1" id="KW-0472">Membrane</keyword>
<protein>
    <submittedName>
        <fullName evidence="2">Uncharacterized protein</fullName>
    </submittedName>
</protein>
<proteinExistence type="predicted"/>
<evidence type="ECO:0000313" key="2">
    <source>
        <dbReference type="EMBL" id="QUI24400.1"/>
    </source>
</evidence>
<name>A0A8J8SI03_9FIRM</name>
<dbReference type="KEGG" id="vpy:HZI73_19790"/>
<dbReference type="RefSeq" id="WP_212695095.1">
    <property type="nucleotide sequence ID" value="NZ_CP058649.1"/>
</dbReference>
<evidence type="ECO:0000313" key="3">
    <source>
        <dbReference type="Proteomes" id="UP000683246"/>
    </source>
</evidence>
<feature type="transmembrane region" description="Helical" evidence="1">
    <location>
        <begin position="28"/>
        <end position="49"/>
    </location>
</feature>
<accession>A0A8J8SI03</accession>
<evidence type="ECO:0000256" key="1">
    <source>
        <dbReference type="SAM" id="Phobius"/>
    </source>
</evidence>
<keyword evidence="3" id="KW-1185">Reference proteome</keyword>
<sequence>MQKKTNKAKFQEMNGKEKREYIWEYYKLHIIFGAIGLFIIGSLMNTWFINPPPKTAVHVVFLGSGISADGAENLEKELNPLIVTEEMGNKKVFVSTYYLSSDGTGDPQLDMATQTKFMANISASELDILVLDELEFKALAETQQTFLPLDQILPEDMLASLEDKFIRLKGEEDTEEQIYGIDVTDNTKVKSVAISEGKLTMGVVVNTQRREETLKTLKWFFGMD</sequence>
<gene>
    <name evidence="2" type="ORF">HZI73_19790</name>
</gene>
<dbReference type="AlphaFoldDB" id="A0A8J8SI03"/>
<keyword evidence="1" id="KW-1133">Transmembrane helix</keyword>
<organism evidence="2 3">
    <name type="scientific">Vallitalea pronyensis</name>
    <dbReference type="NCBI Taxonomy" id="1348613"/>
    <lineage>
        <taxon>Bacteria</taxon>
        <taxon>Bacillati</taxon>
        <taxon>Bacillota</taxon>
        <taxon>Clostridia</taxon>
        <taxon>Lachnospirales</taxon>
        <taxon>Vallitaleaceae</taxon>
        <taxon>Vallitalea</taxon>
    </lineage>
</organism>
<dbReference type="EMBL" id="CP058649">
    <property type="protein sequence ID" value="QUI24400.1"/>
    <property type="molecule type" value="Genomic_DNA"/>
</dbReference>
<keyword evidence="1" id="KW-0812">Transmembrane</keyword>
<dbReference type="Proteomes" id="UP000683246">
    <property type="component" value="Chromosome"/>
</dbReference>